<feature type="active site" evidence="5">
    <location>
        <position position="256"/>
    </location>
</feature>
<dbReference type="OrthoDB" id="9812625at2"/>
<dbReference type="SUPFAM" id="SSF53720">
    <property type="entry name" value="ALDH-like"/>
    <property type="match status" value="1"/>
</dbReference>
<name>A0A2Z4PNX8_9GAMM</name>
<dbReference type="RefSeq" id="WP_112135850.1">
    <property type="nucleotide sequence ID" value="NZ_CP016181.1"/>
</dbReference>
<organism evidence="9 10">
    <name type="scientific">Marinomonas primoryensis</name>
    <dbReference type="NCBI Taxonomy" id="178399"/>
    <lineage>
        <taxon>Bacteria</taxon>
        <taxon>Pseudomonadati</taxon>
        <taxon>Pseudomonadota</taxon>
        <taxon>Gammaproteobacteria</taxon>
        <taxon>Oceanospirillales</taxon>
        <taxon>Oceanospirillaceae</taxon>
        <taxon>Marinomonas</taxon>
    </lineage>
</organism>
<keyword evidence="2 4" id="KW-0560">Oxidoreductase</keyword>
<feature type="active site" evidence="5 6">
    <location>
        <position position="222"/>
    </location>
</feature>
<evidence type="ECO:0000256" key="7">
    <source>
        <dbReference type="RuleBase" id="RU003345"/>
    </source>
</evidence>
<protein>
    <recommendedName>
        <fullName evidence="4">Aldehyde dehydrogenase</fullName>
    </recommendedName>
</protein>
<dbReference type="AlphaFoldDB" id="A0A2Z4PNX8"/>
<dbReference type="GO" id="GO:0005737">
    <property type="term" value="C:cytoplasm"/>
    <property type="evidence" value="ECO:0007669"/>
    <property type="project" value="TreeGrafter"/>
</dbReference>
<feature type="domain" description="Aldehyde dehydrogenase" evidence="8">
    <location>
        <begin position="33"/>
        <end position="446"/>
    </location>
</feature>
<evidence type="ECO:0000256" key="4">
    <source>
        <dbReference type="PIRNR" id="PIRNR036492"/>
    </source>
</evidence>
<evidence type="ECO:0000256" key="1">
    <source>
        <dbReference type="ARBA" id="ARBA00009986"/>
    </source>
</evidence>
<dbReference type="InterPro" id="IPR016163">
    <property type="entry name" value="Ald_DH_C"/>
</dbReference>
<dbReference type="CDD" id="cd07133">
    <property type="entry name" value="ALDH_CALDH_CalB"/>
    <property type="match status" value="1"/>
</dbReference>
<dbReference type="InterPro" id="IPR016162">
    <property type="entry name" value="Ald_DH_N"/>
</dbReference>
<dbReference type="Proteomes" id="UP000249898">
    <property type="component" value="Chromosome"/>
</dbReference>
<dbReference type="InterPro" id="IPR015590">
    <property type="entry name" value="Aldehyde_DH_dom"/>
</dbReference>
<evidence type="ECO:0000313" key="9">
    <source>
        <dbReference type="EMBL" id="AWX99245.1"/>
    </source>
</evidence>
<dbReference type="PROSITE" id="PS00070">
    <property type="entry name" value="ALDEHYDE_DEHYDR_CYS"/>
    <property type="match status" value="1"/>
</dbReference>
<evidence type="ECO:0000259" key="8">
    <source>
        <dbReference type="Pfam" id="PF00171"/>
    </source>
</evidence>
<dbReference type="EMBL" id="CP016181">
    <property type="protein sequence ID" value="AWX99245.1"/>
    <property type="molecule type" value="Genomic_DNA"/>
</dbReference>
<dbReference type="PANTHER" id="PTHR43570:SF20">
    <property type="entry name" value="ALDEHYDE DEHYDROGENASE ALDX-RELATED"/>
    <property type="match status" value="1"/>
</dbReference>
<dbReference type="GO" id="GO:0006081">
    <property type="term" value="P:aldehyde metabolic process"/>
    <property type="evidence" value="ECO:0007669"/>
    <property type="project" value="InterPro"/>
</dbReference>
<dbReference type="FunFam" id="3.40.605.10:FF:000004">
    <property type="entry name" value="Aldehyde dehydrogenase"/>
    <property type="match status" value="1"/>
</dbReference>
<dbReference type="InterPro" id="IPR016160">
    <property type="entry name" value="Ald_DH_CS_CYS"/>
</dbReference>
<keyword evidence="3" id="KW-0520">NAD</keyword>
<dbReference type="Gene3D" id="3.40.605.10">
    <property type="entry name" value="Aldehyde Dehydrogenase, Chain A, domain 1"/>
    <property type="match status" value="1"/>
</dbReference>
<evidence type="ECO:0000256" key="5">
    <source>
        <dbReference type="PIRSR" id="PIRSR036492-1"/>
    </source>
</evidence>
<evidence type="ECO:0000256" key="6">
    <source>
        <dbReference type="PROSITE-ProRule" id="PRU10007"/>
    </source>
</evidence>
<dbReference type="PIRSF" id="PIRSF036492">
    <property type="entry name" value="ALDH"/>
    <property type="match status" value="1"/>
</dbReference>
<dbReference type="PROSITE" id="PS00687">
    <property type="entry name" value="ALDEHYDE_DEHYDR_GLU"/>
    <property type="match status" value="1"/>
</dbReference>
<dbReference type="InterPro" id="IPR029510">
    <property type="entry name" value="Ald_DH_CS_GLU"/>
</dbReference>
<dbReference type="InterPro" id="IPR012394">
    <property type="entry name" value="Aldehyde_DH_NAD(P)"/>
</dbReference>
<evidence type="ECO:0000256" key="3">
    <source>
        <dbReference type="ARBA" id="ARBA00023027"/>
    </source>
</evidence>
<evidence type="ECO:0000256" key="2">
    <source>
        <dbReference type="ARBA" id="ARBA00023002"/>
    </source>
</evidence>
<evidence type="ECO:0000313" key="10">
    <source>
        <dbReference type="Proteomes" id="UP000249898"/>
    </source>
</evidence>
<dbReference type="InterPro" id="IPR016161">
    <property type="entry name" value="Ald_DH/histidinol_DH"/>
</dbReference>
<proteinExistence type="inferred from homology"/>
<reference evidence="9 10" key="1">
    <citation type="submission" date="2016-06" db="EMBL/GenBank/DDBJ databases">
        <title>The sequenced genome of the ice-adhering bacterium Marinomonas primoryensis, from Antarctica.</title>
        <authorList>
            <person name="Graham L."/>
            <person name="Vance T.D.R."/>
            <person name="Davies P.L."/>
        </authorList>
    </citation>
    <scope>NUCLEOTIDE SEQUENCE [LARGE SCALE GENOMIC DNA]</scope>
    <source>
        <strain evidence="9 10">AceL</strain>
    </source>
</reference>
<dbReference type="GO" id="GO:0004029">
    <property type="term" value="F:aldehyde dehydrogenase (NAD+) activity"/>
    <property type="evidence" value="ECO:0007669"/>
    <property type="project" value="TreeGrafter"/>
</dbReference>
<accession>A0A2Z4PNX8</accession>
<dbReference type="Gene3D" id="3.40.309.10">
    <property type="entry name" value="Aldehyde Dehydrogenase, Chain A, domain 2"/>
    <property type="match status" value="1"/>
</dbReference>
<dbReference type="Pfam" id="PF00171">
    <property type="entry name" value="Aldedh"/>
    <property type="match status" value="1"/>
</dbReference>
<sequence>MTATVSPSFSSKDEIHLAYSRLKNLTQQTPFPTLEERRQCLQRLQAALLVNEEPLLDALLADFGHRAPQESRLLELIPLMGEIKHAKRHLSKWMKASRRRVHISTLPGSAKVLYQPKGVVGVISPWNYPVLLSLGPLVGALAAGNRVMMKMSEFCPETNRVLRDIVDQSLGENWVEVVEGEAEIANEFSQLAFDHLLFTGSTSVGHIIMRNAAKHLTPVTLELGGKSPLLAAPSADLKDTAKKLVFGKVLNAGQTCVAPDYVFCHHDQKHILIDYIKQELAAYYPDGVLSSDYTSLINARQLDRLKGYLDEARAAGVECDNLMPQGPVESDGKLAFHIVHQPDDELSVMQDEIFGPVLPILTYSNMDEALSYIQQRPRPLSMYLFTQQSDDQTRCEERIVSGSLVINHTLIQVAQADLPFGGIGASGMGSYHAEEGFRTFSHSKSVLRKRGPNTLALLRPPYRRRMHKLIAKYWPFL</sequence>
<gene>
    <name evidence="9" type="ORF">A8139_03935</name>
</gene>
<comment type="similarity">
    <text evidence="1 4 7">Belongs to the aldehyde dehydrogenase family.</text>
</comment>
<dbReference type="PANTHER" id="PTHR43570">
    <property type="entry name" value="ALDEHYDE DEHYDROGENASE"/>
    <property type="match status" value="1"/>
</dbReference>